<dbReference type="PROSITE" id="PS00211">
    <property type="entry name" value="ABC_TRANSPORTER_1"/>
    <property type="match status" value="1"/>
</dbReference>
<dbReference type="GeneID" id="27421246"/>
<dbReference type="FunFam" id="3.40.50.300:FF:000054">
    <property type="entry name" value="ABC multidrug transporter atrF"/>
    <property type="match status" value="1"/>
</dbReference>
<sequence>MAALGPTGLGNAQGADNHIAQQHSRRDDDEPQHAHDHTAATSETPSAEASSDRHVDVADAERQFNELERHLSSGKGNDSDLEKHQPFDLREWLSGTQEQTDQMGTKRKKLGVSWSDLRVIGTASRDLNVPTIPSMALFEVIGPIFGILKLFGFDPSKSKTRDLLQGFNGCAKPGEMVLVIGRPNAGCSTFLKTIANKRSGFIDTKGDVLYGGIGAKEMGRRYLGEVVYSEEDDQHHATLTVARTIDFALRLKAHAKMLPDHTKKTYRKLIRDTFLKMVNIEHTKHTLVGSATVRGVSGGERKRVSILEGLASGASVFSWDNSTRGLDASTALDYVKSMRVLTDILEATMFISLYQASEGIWEQFDKVLVIDDGRCVYFGPRTEARQYFIDLGFADRPRQTSADYITGCTDKYERIFQEGRDENNVPSNPEALEAAYRNSRFFTQAVEERKAFDAVATADAQATQEFKEAVVQSKHRGVRSKSQYSVSYAAQVQALFLRQMQMLLGDKFDIFMSYVTAIVVALLTGGIFYNLPTTSAGVFTRGGCLFLLLLFNSLTAFAELPSQMMGRPILARQTSFAFYRPSALTLAQLLADMPFGIPRATLFVIIVYFMAGLDRSAAAFFTAWFIVIVAYYAFRALFSFFGAITTNFYSAARLAAIVMSMLVLWAGYVIPQAAMRRWLFWISYINPVFYAFEALMINEFKRVTFTCEGAQIIPSGPGYPTALTDNQICTLAGATPGSNQIPGIDYLTASFGYEASHLWRDVGILIAFLVGFIAITALSVETMDQGAFMSAMVVKKPSNKEETELNKKLEDRRSGATEKTEAKLEVHGQAFTWSNLEYTVPVQGGQRKLLDKVFGYVKPGQMTALMGSSGAGKTTLLDVLADRKTIGVISGDRLIEGKPIDVSFQRQCGYAEQQDIHEPMCSVREALRFSAYLRQSHDIPKAEKDQYVEDIIELLELQDIADAIIGYPQFGLGVGDRKRVTIGVELAAKPSMLLFLDEPTSGLDGQSAFTICRLLRKLADNGQTILCTIHQPSALLFETFDRLLLLERGGKTVYSGPIGKDGKHVIEYFGKRGAHCPPGVNPAEYMLDAIGAGSQPRVGDRDWADWYLESDDHQDNLRMIEQINREGAAKPKEEKHSGSGEYAAPWMYQFKVVLKRTMLSTWRQPSYQYTRFFQHLAFALLTGLLFLQLGNNVASLQYRLFVIFMLAIIPAIIMAQIMPFWIMSRSIWIREETSKTFAGTVFAATQLISEVPYALVCATAFFVLIYYLAGFNTASDRAAYFWIMTFLLEMFAISIGSMIASFSKSGYFASLFVPFLTIILNLTCGILSPPQSMPSFYSKFLYNVNPIRFTISPLISNELSGLVVECAANEFSRFSPPSGQTCAQWAGNYITAAGGYLANPDAVTDCMYCTYRTGEQFYSAFGITFAERGRDAGILIGFVLFNCIATILFTKIFHFSNR</sequence>
<keyword evidence="8 10" id="KW-0472">Membrane</keyword>
<feature type="transmembrane region" description="Helical" evidence="10">
    <location>
        <begin position="1172"/>
        <end position="1189"/>
    </location>
</feature>
<proteinExistence type="inferred from homology"/>
<feature type="compositionally biased region" description="Basic and acidic residues" evidence="9">
    <location>
        <begin position="50"/>
        <end position="59"/>
    </location>
</feature>
<dbReference type="InterPro" id="IPR017871">
    <property type="entry name" value="ABC_transporter-like_CS"/>
</dbReference>
<evidence type="ECO:0000256" key="5">
    <source>
        <dbReference type="ARBA" id="ARBA00022741"/>
    </source>
</evidence>
<feature type="domain" description="ABC transporter" evidence="11">
    <location>
        <begin position="831"/>
        <end position="1073"/>
    </location>
</feature>
<feature type="transmembrane region" description="Helical" evidence="10">
    <location>
        <begin position="1279"/>
        <end position="1300"/>
    </location>
</feature>
<evidence type="ECO:0000256" key="1">
    <source>
        <dbReference type="ARBA" id="ARBA00004141"/>
    </source>
</evidence>
<evidence type="ECO:0000256" key="2">
    <source>
        <dbReference type="ARBA" id="ARBA00006012"/>
    </source>
</evidence>
<protein>
    <submittedName>
        <fullName evidence="12">ABC drug exporter</fullName>
    </submittedName>
</protein>
<dbReference type="Pfam" id="PF19055">
    <property type="entry name" value="ABC2_membrane_7"/>
    <property type="match status" value="1"/>
</dbReference>
<dbReference type="Proteomes" id="UP000019377">
    <property type="component" value="Unassembled WGS sequence"/>
</dbReference>
<dbReference type="Pfam" id="PF06422">
    <property type="entry name" value="PDR_CDR"/>
    <property type="match status" value="1"/>
</dbReference>
<dbReference type="Pfam" id="PF14510">
    <property type="entry name" value="ABC_trans_N"/>
    <property type="match status" value="1"/>
</dbReference>
<dbReference type="eggNOG" id="KOG0065">
    <property type="taxonomic scope" value="Eukaryota"/>
</dbReference>
<dbReference type="InterPro" id="IPR003439">
    <property type="entry name" value="ABC_transporter-like_ATP-bd"/>
</dbReference>
<dbReference type="InterPro" id="IPR013525">
    <property type="entry name" value="ABC2_TM"/>
</dbReference>
<dbReference type="OrthoDB" id="245989at2759"/>
<accession>V5GHB8</accession>
<keyword evidence="3" id="KW-0813">Transport</keyword>
<feature type="transmembrane region" description="Helical" evidence="10">
    <location>
        <begin position="650"/>
        <end position="671"/>
    </location>
</feature>
<feature type="compositionally biased region" description="Basic and acidic residues" evidence="9">
    <location>
        <begin position="24"/>
        <end position="38"/>
    </location>
</feature>
<evidence type="ECO:0000256" key="8">
    <source>
        <dbReference type="ARBA" id="ARBA00023136"/>
    </source>
</evidence>
<dbReference type="GO" id="GO:0016887">
    <property type="term" value="F:ATP hydrolysis activity"/>
    <property type="evidence" value="ECO:0007669"/>
    <property type="project" value="InterPro"/>
</dbReference>
<dbReference type="RefSeq" id="XP_016290391.1">
    <property type="nucleotide sequence ID" value="XM_016438550.1"/>
</dbReference>
<dbReference type="HOGENOM" id="CLU_000604_35_0_1"/>
<evidence type="ECO:0000256" key="6">
    <source>
        <dbReference type="ARBA" id="ARBA00022840"/>
    </source>
</evidence>
<dbReference type="PANTHER" id="PTHR19241">
    <property type="entry name" value="ATP-BINDING CASSETTE TRANSPORTER"/>
    <property type="match status" value="1"/>
</dbReference>
<feature type="compositionally biased region" description="Low complexity" evidence="9">
    <location>
        <begin position="39"/>
        <end position="49"/>
    </location>
</feature>
<feature type="transmembrane region" description="Helical" evidence="10">
    <location>
        <begin position="511"/>
        <end position="531"/>
    </location>
</feature>
<gene>
    <name evidence="12" type="ORF">PSEUBRA_SCAF5g02265</name>
</gene>
<dbReference type="InterPro" id="IPR027417">
    <property type="entry name" value="P-loop_NTPase"/>
</dbReference>
<keyword evidence="4 10" id="KW-0812">Transmembrane</keyword>
<feature type="transmembrane region" description="Helical" evidence="10">
    <location>
        <begin position="593"/>
        <end position="611"/>
    </location>
</feature>
<dbReference type="PROSITE" id="PS50893">
    <property type="entry name" value="ABC_TRANSPORTER_2"/>
    <property type="match status" value="2"/>
</dbReference>
<dbReference type="InterPro" id="IPR034003">
    <property type="entry name" value="ABCG_PDR_2"/>
</dbReference>
<feature type="transmembrane region" description="Helical" evidence="10">
    <location>
        <begin position="1307"/>
        <end position="1328"/>
    </location>
</feature>
<evidence type="ECO:0000256" key="3">
    <source>
        <dbReference type="ARBA" id="ARBA00022448"/>
    </source>
</evidence>
<feature type="transmembrane region" description="Helical" evidence="10">
    <location>
        <begin position="618"/>
        <end position="644"/>
    </location>
</feature>
<feature type="transmembrane region" description="Helical" evidence="10">
    <location>
        <begin position="762"/>
        <end position="780"/>
    </location>
</feature>
<keyword evidence="7 10" id="KW-1133">Transmembrane helix</keyword>
<dbReference type="InterPro" id="IPR034001">
    <property type="entry name" value="ABCG_PDR_1"/>
</dbReference>
<dbReference type="SUPFAM" id="SSF52540">
    <property type="entry name" value="P-loop containing nucleoside triphosphate hydrolases"/>
    <property type="match status" value="2"/>
</dbReference>
<dbReference type="SMART" id="SM00382">
    <property type="entry name" value="AAA"/>
    <property type="match status" value="2"/>
</dbReference>
<keyword evidence="6" id="KW-0067">ATP-binding</keyword>
<feature type="transmembrane region" description="Helical" evidence="10">
    <location>
        <begin position="678"/>
        <end position="697"/>
    </location>
</feature>
<feature type="region of interest" description="Disordered" evidence="9">
    <location>
        <begin position="1"/>
        <end position="59"/>
    </location>
</feature>
<evidence type="ECO:0000256" key="9">
    <source>
        <dbReference type="SAM" id="MobiDB-lite"/>
    </source>
</evidence>
<feature type="transmembrane region" description="Helical" evidence="10">
    <location>
        <begin position="538"/>
        <end position="558"/>
    </location>
</feature>
<dbReference type="CDD" id="cd03233">
    <property type="entry name" value="ABCG_PDR_domain1"/>
    <property type="match status" value="1"/>
</dbReference>
<feature type="domain" description="ABC transporter" evidence="11">
    <location>
        <begin position="148"/>
        <end position="397"/>
    </location>
</feature>
<keyword evidence="13" id="KW-1185">Reference proteome</keyword>
<dbReference type="Pfam" id="PF01061">
    <property type="entry name" value="ABC2_membrane"/>
    <property type="match status" value="2"/>
</dbReference>
<evidence type="ECO:0000313" key="13">
    <source>
        <dbReference type="Proteomes" id="UP000019377"/>
    </source>
</evidence>
<dbReference type="Pfam" id="PF00005">
    <property type="entry name" value="ABC_tran"/>
    <property type="match status" value="2"/>
</dbReference>
<dbReference type="OMA" id="DIHEPMC"/>
<dbReference type="InterPro" id="IPR029481">
    <property type="entry name" value="ABC_trans_N"/>
</dbReference>
<dbReference type="GO" id="GO:0140359">
    <property type="term" value="F:ABC-type transporter activity"/>
    <property type="evidence" value="ECO:0007669"/>
    <property type="project" value="InterPro"/>
</dbReference>
<evidence type="ECO:0000256" key="4">
    <source>
        <dbReference type="ARBA" id="ARBA00022692"/>
    </source>
</evidence>
<reference evidence="13" key="1">
    <citation type="journal article" date="2013" name="Genome Announc.">
        <title>Draft genome sequence of Pseudozyma brasiliensis sp. nov. strain GHG001, a high producer of endo-1,4-xylanase isolated from an insect pest of sugarcane.</title>
        <authorList>
            <person name="Oliveira J.V.D.C."/>
            <person name="dos Santos R.A.C."/>
            <person name="Borges T.A."/>
            <person name="Riano-Pachon D.M."/>
            <person name="Goldman G.H."/>
        </authorList>
    </citation>
    <scope>NUCLEOTIDE SEQUENCE [LARGE SCALE GENOMIC DNA]</scope>
    <source>
        <strain evidence="13">GHG001</strain>
    </source>
</reference>
<organism evidence="12 13">
    <name type="scientific">Kalmanozyma brasiliensis (strain GHG001)</name>
    <name type="common">Yeast</name>
    <name type="synonym">Pseudozyma brasiliensis</name>
    <dbReference type="NCBI Taxonomy" id="1365824"/>
    <lineage>
        <taxon>Eukaryota</taxon>
        <taxon>Fungi</taxon>
        <taxon>Dikarya</taxon>
        <taxon>Basidiomycota</taxon>
        <taxon>Ustilaginomycotina</taxon>
        <taxon>Ustilaginomycetes</taxon>
        <taxon>Ustilaginales</taxon>
        <taxon>Ustilaginaceae</taxon>
        <taxon>Kalmanozyma</taxon>
    </lineage>
</organism>
<dbReference type="GO" id="GO:0016020">
    <property type="term" value="C:membrane"/>
    <property type="evidence" value="ECO:0007669"/>
    <property type="project" value="UniProtKB-SubCell"/>
</dbReference>
<feature type="transmembrane region" description="Helical" evidence="10">
    <location>
        <begin position="1201"/>
        <end position="1222"/>
    </location>
</feature>
<dbReference type="GO" id="GO:0005524">
    <property type="term" value="F:ATP binding"/>
    <property type="evidence" value="ECO:0007669"/>
    <property type="project" value="UniProtKB-KW"/>
</dbReference>
<keyword evidence="5" id="KW-0547">Nucleotide-binding</keyword>
<dbReference type="STRING" id="1365824.V5GHB8"/>
<feature type="transmembrane region" description="Helical" evidence="10">
    <location>
        <begin position="1243"/>
        <end position="1267"/>
    </location>
</feature>
<evidence type="ECO:0000256" key="10">
    <source>
        <dbReference type="SAM" id="Phobius"/>
    </source>
</evidence>
<comment type="similarity">
    <text evidence="2">Belongs to the ABC transporter superfamily. ABCG family. PDR (TC 3.A.1.205) subfamily.</text>
</comment>
<evidence type="ECO:0000256" key="7">
    <source>
        <dbReference type="ARBA" id="ARBA00022989"/>
    </source>
</evidence>
<dbReference type="InterPro" id="IPR010929">
    <property type="entry name" value="PDR_CDR_ABC"/>
</dbReference>
<dbReference type="InterPro" id="IPR003593">
    <property type="entry name" value="AAA+_ATPase"/>
</dbReference>
<evidence type="ECO:0000259" key="11">
    <source>
        <dbReference type="PROSITE" id="PS50893"/>
    </source>
</evidence>
<dbReference type="CDD" id="cd03232">
    <property type="entry name" value="ABCG_PDR_domain2"/>
    <property type="match status" value="1"/>
</dbReference>
<dbReference type="EMBL" id="KI545891">
    <property type="protein sequence ID" value="EST05402.1"/>
    <property type="molecule type" value="Genomic_DNA"/>
</dbReference>
<dbReference type="InterPro" id="IPR043926">
    <property type="entry name" value="ABCG_dom"/>
</dbReference>
<name>V5GHB8_KALBG</name>
<evidence type="ECO:0000313" key="12">
    <source>
        <dbReference type="EMBL" id="EST05402.1"/>
    </source>
</evidence>
<comment type="subcellular location">
    <subcellularLocation>
        <location evidence="1">Membrane</location>
        <topology evidence="1">Multi-pass membrane protein</topology>
    </subcellularLocation>
</comment>
<feature type="transmembrane region" description="Helical" evidence="10">
    <location>
        <begin position="1432"/>
        <end position="1453"/>
    </location>
</feature>
<dbReference type="Gene3D" id="3.40.50.300">
    <property type="entry name" value="P-loop containing nucleotide triphosphate hydrolases"/>
    <property type="match status" value="2"/>
</dbReference>